<sequence>KKHIIIQFDLNNRNPSLFKNKYKIKFFINLNQNILNLFYFRDII</sequence>
<dbReference type="EMBL" id="AZMM01007901">
    <property type="protein sequence ID" value="ETJ37915.1"/>
    <property type="molecule type" value="Genomic_DNA"/>
</dbReference>
<dbReference type="AlphaFoldDB" id="W1Y8A1"/>
<feature type="non-terminal residue" evidence="1">
    <location>
        <position position="1"/>
    </location>
</feature>
<reference evidence="1" key="1">
    <citation type="submission" date="2013-12" db="EMBL/GenBank/DDBJ databases">
        <title>A Varibaculum cambriense genome reconstructed from a premature infant gut community with otherwise low bacterial novelty that shifts toward anaerobic metabolism during the third week of life.</title>
        <authorList>
            <person name="Brown C.T."/>
            <person name="Sharon I."/>
            <person name="Thomas B.C."/>
            <person name="Castelle C.J."/>
            <person name="Morowitz M.J."/>
            <person name="Banfield J.F."/>
        </authorList>
    </citation>
    <scope>NUCLEOTIDE SEQUENCE</scope>
</reference>
<organism evidence="1">
    <name type="scientific">human gut metagenome</name>
    <dbReference type="NCBI Taxonomy" id="408170"/>
    <lineage>
        <taxon>unclassified sequences</taxon>
        <taxon>metagenomes</taxon>
        <taxon>organismal metagenomes</taxon>
    </lineage>
</organism>
<gene>
    <name evidence="1" type="ORF">Q604_UNBC07901G0001</name>
</gene>
<comment type="caution">
    <text evidence="1">The sequence shown here is derived from an EMBL/GenBank/DDBJ whole genome shotgun (WGS) entry which is preliminary data.</text>
</comment>
<evidence type="ECO:0000313" key="1">
    <source>
        <dbReference type="EMBL" id="ETJ37915.1"/>
    </source>
</evidence>
<name>W1Y8A1_9ZZZZ</name>
<accession>W1Y8A1</accession>
<protein>
    <submittedName>
        <fullName evidence="1">Uncharacterized protein</fullName>
    </submittedName>
</protein>
<proteinExistence type="predicted"/>